<evidence type="ECO:0000313" key="2">
    <source>
        <dbReference type="EMBL" id="MCI06330.1"/>
    </source>
</evidence>
<organism evidence="2 3">
    <name type="scientific">Trifolium medium</name>
    <dbReference type="NCBI Taxonomy" id="97028"/>
    <lineage>
        <taxon>Eukaryota</taxon>
        <taxon>Viridiplantae</taxon>
        <taxon>Streptophyta</taxon>
        <taxon>Embryophyta</taxon>
        <taxon>Tracheophyta</taxon>
        <taxon>Spermatophyta</taxon>
        <taxon>Magnoliopsida</taxon>
        <taxon>eudicotyledons</taxon>
        <taxon>Gunneridae</taxon>
        <taxon>Pentapetalae</taxon>
        <taxon>rosids</taxon>
        <taxon>fabids</taxon>
        <taxon>Fabales</taxon>
        <taxon>Fabaceae</taxon>
        <taxon>Papilionoideae</taxon>
        <taxon>50 kb inversion clade</taxon>
        <taxon>NPAAA clade</taxon>
        <taxon>Hologalegina</taxon>
        <taxon>IRL clade</taxon>
        <taxon>Trifolieae</taxon>
        <taxon>Trifolium</taxon>
    </lineage>
</organism>
<name>A0A392P4G9_9FABA</name>
<accession>A0A392P4G9</accession>
<proteinExistence type="predicted"/>
<protein>
    <submittedName>
        <fullName evidence="2">F-box protein</fullName>
    </submittedName>
</protein>
<feature type="compositionally biased region" description="Polar residues" evidence="1">
    <location>
        <begin position="71"/>
        <end position="83"/>
    </location>
</feature>
<gene>
    <name evidence="2" type="ORF">A2U01_0027389</name>
</gene>
<evidence type="ECO:0000313" key="3">
    <source>
        <dbReference type="Proteomes" id="UP000265520"/>
    </source>
</evidence>
<keyword evidence="3" id="KW-1185">Reference proteome</keyword>
<dbReference type="AlphaFoldDB" id="A0A392P4G9"/>
<sequence>MEVIRFLTAILAGDFKLLMHLDISNREGLACEADWYHRCYSSSYAETFDAEMNSDISLQFSSPTSDGSIFMSTSESSYNSDHGSGNEEGQDAVIYGESSDEDNNMNL</sequence>
<reference evidence="2 3" key="1">
    <citation type="journal article" date="2018" name="Front. Plant Sci.">
        <title>Red Clover (Trifolium pratense) and Zigzag Clover (T. medium) - A Picture of Genomic Similarities and Differences.</title>
        <authorList>
            <person name="Dluhosova J."/>
            <person name="Istvanek J."/>
            <person name="Nedelnik J."/>
            <person name="Repkova J."/>
        </authorList>
    </citation>
    <scope>NUCLEOTIDE SEQUENCE [LARGE SCALE GENOMIC DNA]</scope>
    <source>
        <strain evidence="3">cv. 10/8</strain>
        <tissue evidence="2">Leaf</tissue>
    </source>
</reference>
<evidence type="ECO:0000256" key="1">
    <source>
        <dbReference type="SAM" id="MobiDB-lite"/>
    </source>
</evidence>
<dbReference type="Proteomes" id="UP000265520">
    <property type="component" value="Unassembled WGS sequence"/>
</dbReference>
<feature type="compositionally biased region" description="Acidic residues" evidence="1">
    <location>
        <begin position="98"/>
        <end position="107"/>
    </location>
</feature>
<dbReference type="EMBL" id="LXQA010061506">
    <property type="protein sequence ID" value="MCI06330.1"/>
    <property type="molecule type" value="Genomic_DNA"/>
</dbReference>
<feature type="region of interest" description="Disordered" evidence="1">
    <location>
        <begin position="71"/>
        <end position="107"/>
    </location>
</feature>
<comment type="caution">
    <text evidence="2">The sequence shown here is derived from an EMBL/GenBank/DDBJ whole genome shotgun (WGS) entry which is preliminary data.</text>
</comment>